<comment type="subcellular location">
    <subcellularLocation>
        <location evidence="2">Membrane</location>
        <topology evidence="2">Multi-pass membrane protein</topology>
    </subcellularLocation>
</comment>
<dbReference type="GO" id="GO:0008444">
    <property type="term" value="F:CDP-diacylglycerol-glycerol-3-phosphate 3-phosphatidyltransferase activity"/>
    <property type="evidence" value="ECO:0007669"/>
    <property type="project" value="UniProtKB-UniRule"/>
</dbReference>
<evidence type="ECO:0000256" key="12">
    <source>
        <dbReference type="ARBA" id="ARBA00023136"/>
    </source>
</evidence>
<evidence type="ECO:0000256" key="10">
    <source>
        <dbReference type="ARBA" id="ARBA00022989"/>
    </source>
</evidence>
<accession>A0A9D1N992</accession>
<comment type="pathway">
    <text evidence="3">Phospholipid metabolism; phosphatidylglycerol biosynthesis; phosphatidylglycerol from CDP-diacylglycerol: step 1/2.</text>
</comment>
<evidence type="ECO:0000256" key="11">
    <source>
        <dbReference type="ARBA" id="ARBA00023098"/>
    </source>
</evidence>
<dbReference type="Pfam" id="PF01066">
    <property type="entry name" value="CDP-OH_P_transf"/>
    <property type="match status" value="1"/>
</dbReference>
<proteinExistence type="inferred from homology"/>
<evidence type="ECO:0000256" key="9">
    <source>
        <dbReference type="ARBA" id="ARBA00022692"/>
    </source>
</evidence>
<dbReference type="EMBL" id="DVOE01000013">
    <property type="protein sequence ID" value="HIU98443.1"/>
    <property type="molecule type" value="Genomic_DNA"/>
</dbReference>
<name>A0A9D1N992_9FIRM</name>
<evidence type="ECO:0000256" key="2">
    <source>
        <dbReference type="ARBA" id="ARBA00004141"/>
    </source>
</evidence>
<evidence type="ECO:0000313" key="21">
    <source>
        <dbReference type="Proteomes" id="UP000886857"/>
    </source>
</evidence>
<evidence type="ECO:0000256" key="17">
    <source>
        <dbReference type="RuleBase" id="RU003750"/>
    </source>
</evidence>
<comment type="similarity">
    <text evidence="4 17">Belongs to the CDP-alcohol phosphatidyltransferase class-I family.</text>
</comment>
<evidence type="ECO:0000256" key="4">
    <source>
        <dbReference type="ARBA" id="ARBA00010441"/>
    </source>
</evidence>
<reference evidence="20" key="1">
    <citation type="submission" date="2020-10" db="EMBL/GenBank/DDBJ databases">
        <authorList>
            <person name="Gilroy R."/>
        </authorList>
    </citation>
    <scope>NUCLEOTIDE SEQUENCE</scope>
    <source>
        <strain evidence="20">10406</strain>
    </source>
</reference>
<keyword evidence="8 17" id="KW-0808">Transferase</keyword>
<dbReference type="InterPro" id="IPR000462">
    <property type="entry name" value="CDP-OH_P_trans"/>
</dbReference>
<comment type="catalytic activity">
    <reaction evidence="15">
        <text>a CDP-1,2-diacyl-sn-glycerol + sn-glycerol 3-phosphate = a 1,2-diacyl-sn-glycero-3-phospho-(1'-sn-glycero-3'-phosphate) + CMP + H(+)</text>
        <dbReference type="Rhea" id="RHEA:12593"/>
        <dbReference type="ChEBI" id="CHEBI:15378"/>
        <dbReference type="ChEBI" id="CHEBI:57597"/>
        <dbReference type="ChEBI" id="CHEBI:58332"/>
        <dbReference type="ChEBI" id="CHEBI:60110"/>
        <dbReference type="ChEBI" id="CHEBI:60377"/>
        <dbReference type="EC" id="2.7.8.5"/>
    </reaction>
</comment>
<dbReference type="PIRSF" id="PIRSF000847">
    <property type="entry name" value="Phos_ph_gly_syn"/>
    <property type="match status" value="1"/>
</dbReference>
<feature type="compositionally biased region" description="Low complexity" evidence="18">
    <location>
        <begin position="196"/>
        <end position="209"/>
    </location>
</feature>
<gene>
    <name evidence="20" type="primary">pgsA</name>
    <name evidence="20" type="ORF">IAC73_01190</name>
</gene>
<dbReference type="Gene3D" id="1.20.120.1760">
    <property type="match status" value="1"/>
</dbReference>
<dbReference type="InterPro" id="IPR048254">
    <property type="entry name" value="CDP_ALCOHOL_P_TRANSF_CS"/>
</dbReference>
<evidence type="ECO:0000256" key="6">
    <source>
        <dbReference type="ARBA" id="ARBA00014944"/>
    </source>
</evidence>
<evidence type="ECO:0000256" key="1">
    <source>
        <dbReference type="ARBA" id="ARBA00003973"/>
    </source>
</evidence>
<keyword evidence="9 19" id="KW-0812">Transmembrane</keyword>
<evidence type="ECO:0000256" key="18">
    <source>
        <dbReference type="SAM" id="MobiDB-lite"/>
    </source>
</evidence>
<evidence type="ECO:0000256" key="15">
    <source>
        <dbReference type="ARBA" id="ARBA00048586"/>
    </source>
</evidence>
<evidence type="ECO:0000313" key="20">
    <source>
        <dbReference type="EMBL" id="HIU98443.1"/>
    </source>
</evidence>
<evidence type="ECO:0000256" key="13">
    <source>
        <dbReference type="ARBA" id="ARBA00023209"/>
    </source>
</evidence>
<organism evidence="20 21">
    <name type="scientific">Candidatus Limadaptatus stercoripullorum</name>
    <dbReference type="NCBI Taxonomy" id="2840846"/>
    <lineage>
        <taxon>Bacteria</taxon>
        <taxon>Bacillati</taxon>
        <taxon>Bacillota</taxon>
        <taxon>Clostridia</taxon>
        <taxon>Eubacteriales</taxon>
        <taxon>Candidatus Limadaptatus</taxon>
    </lineage>
</organism>
<dbReference type="PROSITE" id="PS00379">
    <property type="entry name" value="CDP_ALCOHOL_P_TRANSF"/>
    <property type="match status" value="1"/>
</dbReference>
<dbReference type="Proteomes" id="UP000886857">
    <property type="component" value="Unassembled WGS sequence"/>
</dbReference>
<keyword evidence="14" id="KW-1208">Phospholipid metabolism</keyword>
<comment type="function">
    <text evidence="1">This protein catalyzes the committed step to the synthesis of the acidic phospholipids.</text>
</comment>
<dbReference type="EC" id="2.7.8.5" evidence="5 16"/>
<feature type="transmembrane region" description="Helical" evidence="19">
    <location>
        <begin position="95"/>
        <end position="115"/>
    </location>
</feature>
<dbReference type="InterPro" id="IPR050324">
    <property type="entry name" value="CDP-alcohol_PTase-I"/>
</dbReference>
<evidence type="ECO:0000256" key="8">
    <source>
        <dbReference type="ARBA" id="ARBA00022679"/>
    </source>
</evidence>
<evidence type="ECO:0000256" key="7">
    <source>
        <dbReference type="ARBA" id="ARBA00022516"/>
    </source>
</evidence>
<dbReference type="InterPro" id="IPR004570">
    <property type="entry name" value="Phosphatidylglycerol_P_synth"/>
</dbReference>
<keyword evidence="13" id="KW-0594">Phospholipid biosynthesis</keyword>
<evidence type="ECO:0000256" key="16">
    <source>
        <dbReference type="NCBIfam" id="TIGR00560"/>
    </source>
</evidence>
<evidence type="ECO:0000256" key="19">
    <source>
        <dbReference type="SAM" id="Phobius"/>
    </source>
</evidence>
<dbReference type="PANTHER" id="PTHR14269">
    <property type="entry name" value="CDP-DIACYLGLYCEROL--GLYCEROL-3-PHOSPHATE 3-PHOSPHATIDYLTRANSFERASE-RELATED"/>
    <property type="match status" value="1"/>
</dbReference>
<feature type="compositionally biased region" description="Basic and acidic residues" evidence="18">
    <location>
        <begin position="223"/>
        <end position="232"/>
    </location>
</feature>
<evidence type="ECO:0000256" key="3">
    <source>
        <dbReference type="ARBA" id="ARBA00005042"/>
    </source>
</evidence>
<dbReference type="AlphaFoldDB" id="A0A9D1N992"/>
<comment type="caution">
    <text evidence="20">The sequence shown here is derived from an EMBL/GenBank/DDBJ whole genome shotgun (WGS) entry which is preliminary data.</text>
</comment>
<keyword evidence="11" id="KW-0443">Lipid metabolism</keyword>
<keyword evidence="10 19" id="KW-1133">Transmembrane helix</keyword>
<dbReference type="InterPro" id="IPR043130">
    <property type="entry name" value="CDP-OH_PTrfase_TM_dom"/>
</dbReference>
<evidence type="ECO:0000256" key="5">
    <source>
        <dbReference type="ARBA" id="ARBA00013170"/>
    </source>
</evidence>
<keyword evidence="12 19" id="KW-0472">Membrane</keyword>
<evidence type="ECO:0000256" key="14">
    <source>
        <dbReference type="ARBA" id="ARBA00023264"/>
    </source>
</evidence>
<keyword evidence="7" id="KW-0444">Lipid biosynthesis</keyword>
<dbReference type="NCBIfam" id="TIGR00560">
    <property type="entry name" value="pgsA"/>
    <property type="match status" value="1"/>
</dbReference>
<feature type="transmembrane region" description="Helical" evidence="19">
    <location>
        <begin position="35"/>
        <end position="57"/>
    </location>
</feature>
<dbReference type="GO" id="GO:0046474">
    <property type="term" value="P:glycerophospholipid biosynthetic process"/>
    <property type="evidence" value="ECO:0007669"/>
    <property type="project" value="TreeGrafter"/>
</dbReference>
<dbReference type="PANTHER" id="PTHR14269:SF62">
    <property type="entry name" value="CDP-DIACYLGLYCEROL--GLYCEROL-3-PHOSPHATE 3-PHOSPHATIDYLTRANSFERASE 1, CHLOROPLASTIC"/>
    <property type="match status" value="1"/>
</dbReference>
<sequence length="232" mass="24938">MTLATKITIARIVLIVPTVVFYIVGMLAYKLYLPFLIVSCVLFALLCSTDFVDGYIARKTGTVSALGKFLDPLADKIVIVVMLFLIVYFRDFELFEYDILVIALLGGLILTRELTVSIFRAIAASKGLVLAADIFGKVKTVLLDVGVAFLILAGVNDVIMWIGEIVFFAGALLTVYSGIRYMVRNKKVLADVSAAGNGTAESSEESAGTEADDAETENAETAVKAEDGGAEE</sequence>
<dbReference type="GO" id="GO:0016020">
    <property type="term" value="C:membrane"/>
    <property type="evidence" value="ECO:0007669"/>
    <property type="project" value="UniProtKB-SubCell"/>
</dbReference>
<feature type="transmembrane region" description="Helical" evidence="19">
    <location>
        <begin position="127"/>
        <end position="152"/>
    </location>
</feature>
<feature type="transmembrane region" description="Helical" evidence="19">
    <location>
        <begin position="12"/>
        <end position="29"/>
    </location>
</feature>
<feature type="transmembrane region" description="Helical" evidence="19">
    <location>
        <begin position="158"/>
        <end position="179"/>
    </location>
</feature>
<reference evidence="20" key="2">
    <citation type="journal article" date="2021" name="PeerJ">
        <title>Extensive microbial diversity within the chicken gut microbiome revealed by metagenomics and culture.</title>
        <authorList>
            <person name="Gilroy R."/>
            <person name="Ravi A."/>
            <person name="Getino M."/>
            <person name="Pursley I."/>
            <person name="Horton D.L."/>
            <person name="Alikhan N.F."/>
            <person name="Baker D."/>
            <person name="Gharbi K."/>
            <person name="Hall N."/>
            <person name="Watson M."/>
            <person name="Adriaenssens E.M."/>
            <person name="Foster-Nyarko E."/>
            <person name="Jarju S."/>
            <person name="Secka A."/>
            <person name="Antonio M."/>
            <person name="Oren A."/>
            <person name="Chaudhuri R.R."/>
            <person name="La Ragione R."/>
            <person name="Hildebrand F."/>
            <person name="Pallen M.J."/>
        </authorList>
    </citation>
    <scope>NUCLEOTIDE SEQUENCE</scope>
    <source>
        <strain evidence="20">10406</strain>
    </source>
</reference>
<protein>
    <recommendedName>
        <fullName evidence="6 16">CDP-diacylglycerol--glycerol-3-phosphate 3-phosphatidyltransferase</fullName>
        <ecNumber evidence="5 16">2.7.8.5</ecNumber>
    </recommendedName>
</protein>
<feature type="region of interest" description="Disordered" evidence="18">
    <location>
        <begin position="196"/>
        <end position="232"/>
    </location>
</feature>
<feature type="transmembrane region" description="Helical" evidence="19">
    <location>
        <begin position="69"/>
        <end position="89"/>
    </location>
</feature>